<evidence type="ECO:0000313" key="8">
    <source>
        <dbReference type="Proteomes" id="UP000030021"/>
    </source>
</evidence>
<dbReference type="PIRSF" id="PIRSF006470">
    <property type="entry name" value="DctB"/>
    <property type="match status" value="1"/>
</dbReference>
<organism evidence="7 8">
    <name type="scientific">Roseovarius mucosus DSM 17069</name>
    <dbReference type="NCBI Taxonomy" id="1288298"/>
    <lineage>
        <taxon>Bacteria</taxon>
        <taxon>Pseudomonadati</taxon>
        <taxon>Pseudomonadota</taxon>
        <taxon>Alphaproteobacteria</taxon>
        <taxon>Rhodobacterales</taxon>
        <taxon>Roseobacteraceae</taxon>
        <taxon>Roseovarius</taxon>
    </lineage>
</organism>
<dbReference type="GO" id="GO:0055085">
    <property type="term" value="P:transmembrane transport"/>
    <property type="evidence" value="ECO:0007669"/>
    <property type="project" value="InterPro"/>
</dbReference>
<comment type="caution">
    <text evidence="7">The sequence shown here is derived from an EMBL/GenBank/DDBJ whole genome shotgun (WGS) entry which is preliminary data.</text>
</comment>
<dbReference type="GO" id="GO:0030288">
    <property type="term" value="C:outer membrane-bounded periplasmic space"/>
    <property type="evidence" value="ECO:0007669"/>
    <property type="project" value="InterPro"/>
</dbReference>
<dbReference type="PATRIC" id="fig|1288298.3.peg.645"/>
<dbReference type="InterPro" id="IPR004682">
    <property type="entry name" value="TRAP_DctP"/>
</dbReference>
<gene>
    <name evidence="7" type="ORF">rosmuc_00644</name>
</gene>
<dbReference type="PANTHER" id="PTHR33376">
    <property type="match status" value="1"/>
</dbReference>
<evidence type="ECO:0000256" key="3">
    <source>
        <dbReference type="ARBA" id="ARBA00022448"/>
    </source>
</evidence>
<dbReference type="STRING" id="215743.ROSMUCSMR3_02133"/>
<dbReference type="HOGENOM" id="CLU_036176_1_3_5"/>
<dbReference type="Pfam" id="PF03480">
    <property type="entry name" value="DctP"/>
    <property type="match status" value="1"/>
</dbReference>
<evidence type="ECO:0000256" key="5">
    <source>
        <dbReference type="ARBA" id="ARBA00022764"/>
    </source>
</evidence>
<proteinExistence type="inferred from homology"/>
<dbReference type="InterPro" id="IPR038404">
    <property type="entry name" value="TRAP_DctP_sf"/>
</dbReference>
<name>A0A0A0HPE5_9RHOB</name>
<dbReference type="AlphaFoldDB" id="A0A0A0HPE5"/>
<dbReference type="Gene3D" id="3.40.190.170">
    <property type="entry name" value="Bacterial extracellular solute-binding protein, family 7"/>
    <property type="match status" value="1"/>
</dbReference>
<comment type="similarity">
    <text evidence="2">Belongs to the bacterial solute-binding protein 7 family.</text>
</comment>
<feature type="chain" id="PRO_5001962951" evidence="6">
    <location>
        <begin position="26"/>
        <end position="333"/>
    </location>
</feature>
<dbReference type="PANTHER" id="PTHR33376:SF7">
    <property type="entry name" value="C4-DICARBOXYLATE-BINDING PROTEIN DCTB"/>
    <property type="match status" value="1"/>
</dbReference>
<evidence type="ECO:0000256" key="2">
    <source>
        <dbReference type="ARBA" id="ARBA00009023"/>
    </source>
</evidence>
<dbReference type="RefSeq" id="WP_245875106.1">
    <property type="nucleotide sequence ID" value="NZ_KN293976.1"/>
</dbReference>
<keyword evidence="7" id="KW-0675">Receptor</keyword>
<comment type="subcellular location">
    <subcellularLocation>
        <location evidence="1">Periplasm</location>
    </subcellularLocation>
</comment>
<dbReference type="InterPro" id="IPR018389">
    <property type="entry name" value="DctP_fam"/>
</dbReference>
<protein>
    <submittedName>
        <fullName evidence="7">Tripartite ATP-independent periplasmic transporter solute receptor, DctP family</fullName>
    </submittedName>
</protein>
<evidence type="ECO:0000256" key="6">
    <source>
        <dbReference type="SAM" id="SignalP"/>
    </source>
</evidence>
<evidence type="ECO:0000256" key="4">
    <source>
        <dbReference type="ARBA" id="ARBA00022729"/>
    </source>
</evidence>
<feature type="signal peptide" evidence="6">
    <location>
        <begin position="1"/>
        <end position="25"/>
    </location>
</feature>
<evidence type="ECO:0000313" key="7">
    <source>
        <dbReference type="EMBL" id="KGM89160.1"/>
    </source>
</evidence>
<dbReference type="Proteomes" id="UP000030021">
    <property type="component" value="Unassembled WGS sequence"/>
</dbReference>
<dbReference type="eggNOG" id="COG1638">
    <property type="taxonomic scope" value="Bacteria"/>
</dbReference>
<dbReference type="EMBL" id="AONH01000002">
    <property type="protein sequence ID" value="KGM89160.1"/>
    <property type="molecule type" value="Genomic_DNA"/>
</dbReference>
<dbReference type="NCBIfam" id="TIGR00787">
    <property type="entry name" value="dctP"/>
    <property type="match status" value="1"/>
</dbReference>
<sequence length="333" mass="36494">MNKRKITIGCLTAFALSVTSTVALGEVIKFHHDLPDTSAQHKGAVKFKELVEAASNGAYEVEIYANNALGDDVEVAQQMQFGAVQAAPIPTAKLANFSPSLQLIDLPFLFPSVEATYALLDSEEVGGTMLKSLEASGFVGAKFWESGFKQLTCNHLISKPEDYVGRNVRVMESPLLIAQFEALGATAIPVAFSETYTALQQGVVECQENPIVSINSMKFYEVQDYMMLSNHGYIGTAFIFSKVWFDAQSPEMQDILMSAAREAGDYQRQVSAEDNGRLLREIIDAGTTEVVEMTPEQLTLFADAMQPVHEKFADRIGSDLLEAAYAEIESFSK</sequence>
<evidence type="ECO:0000256" key="1">
    <source>
        <dbReference type="ARBA" id="ARBA00004418"/>
    </source>
</evidence>
<keyword evidence="4 6" id="KW-0732">Signal</keyword>
<keyword evidence="5" id="KW-0574">Periplasm</keyword>
<dbReference type="CDD" id="cd13603">
    <property type="entry name" value="PBP2_TRAP_Siap_TeaA_like"/>
    <property type="match status" value="1"/>
</dbReference>
<reference evidence="7 8" key="1">
    <citation type="submission" date="2013-01" db="EMBL/GenBank/DDBJ databases">
        <authorList>
            <person name="Fiebig A."/>
            <person name="Goeker M."/>
            <person name="Klenk H.-P.P."/>
        </authorList>
    </citation>
    <scope>NUCLEOTIDE SEQUENCE [LARGE SCALE GENOMIC DNA]</scope>
    <source>
        <strain evidence="7 8">DSM 17069</strain>
    </source>
</reference>
<accession>A0A0A0HPE5</accession>
<keyword evidence="3" id="KW-0813">Transport</keyword>
<dbReference type="NCBIfam" id="NF037995">
    <property type="entry name" value="TRAP_S1"/>
    <property type="match status" value="1"/>
</dbReference>